<evidence type="ECO:0000256" key="4">
    <source>
        <dbReference type="ARBA" id="ARBA00022547"/>
    </source>
</evidence>
<keyword evidence="18" id="KW-1185">Reference proteome</keyword>
<dbReference type="GO" id="GO:0046961">
    <property type="term" value="F:proton-transporting ATPase activity, rotational mechanism"/>
    <property type="evidence" value="ECO:0007669"/>
    <property type="project" value="TreeGrafter"/>
</dbReference>
<dbReference type="InterPro" id="IPR050059">
    <property type="entry name" value="ATP_synthase_B_chain"/>
</dbReference>
<evidence type="ECO:0000256" key="11">
    <source>
        <dbReference type="ARBA" id="ARBA00025198"/>
    </source>
</evidence>
<keyword evidence="5 15" id="KW-0812">Transmembrane</keyword>
<dbReference type="GO" id="GO:0012505">
    <property type="term" value="C:endomembrane system"/>
    <property type="evidence" value="ECO:0007669"/>
    <property type="project" value="UniProtKB-SubCell"/>
</dbReference>
<evidence type="ECO:0000256" key="9">
    <source>
        <dbReference type="ARBA" id="ARBA00023136"/>
    </source>
</evidence>
<evidence type="ECO:0000313" key="17">
    <source>
        <dbReference type="EMBL" id="ERK02767.1"/>
    </source>
</evidence>
<dbReference type="PANTHER" id="PTHR33445:SF1">
    <property type="entry name" value="ATP SYNTHASE SUBUNIT B"/>
    <property type="match status" value="1"/>
</dbReference>
<comment type="subunit">
    <text evidence="13">F-type ATPases have 2 components, F(1) - the catalytic core - and F(0) - the membrane proton channel. F(1) has five subunits: alpha(3), beta(3), gamma(1), delta(1), epsilon(1). F(0) has four main subunits: a(1), b(2) and c(10-14). The alpha and beta chains form an alternating ring which encloses part of the gamma chain. F(1) is attached to F(0) by a central stalk formed by the gamma and epsilon chains, while a peripheral stalk is formed by the delta and b chains.</text>
</comment>
<evidence type="ECO:0000256" key="6">
    <source>
        <dbReference type="ARBA" id="ARBA00022781"/>
    </source>
</evidence>
<evidence type="ECO:0000256" key="14">
    <source>
        <dbReference type="ARBA" id="ARBA00037847"/>
    </source>
</evidence>
<dbReference type="HAMAP" id="MF_01398">
    <property type="entry name" value="ATP_synth_b_bprime"/>
    <property type="match status" value="1"/>
</dbReference>
<gene>
    <name evidence="15 17" type="primary">atpF</name>
    <name evidence="17" type="ORF">HMPREF1218_1379</name>
</gene>
<evidence type="ECO:0000256" key="13">
    <source>
        <dbReference type="ARBA" id="ARBA00026054"/>
    </source>
</evidence>
<dbReference type="RefSeq" id="WP_021583704.1">
    <property type="nucleotide sequence ID" value="NZ_AWET01000021.1"/>
</dbReference>
<sequence>MSLITPDFGLLFWMAIVFIVVLGILWKWGFPAIIKMVNDRKAFIDDSLRKAHEANERLVNIQKEGEVILQEAREKQAQILKEAADSRIAIVEQAQAKARDEGERLLSEAKTAIEAEKQNAIRDIRSQVAELSVQIAEKVLREKLSGDDRQMAMINKLLDEVSVDQKMN</sequence>
<evidence type="ECO:0000256" key="16">
    <source>
        <dbReference type="RuleBase" id="RU003848"/>
    </source>
</evidence>
<dbReference type="Proteomes" id="UP000016600">
    <property type="component" value="Unassembled WGS sequence"/>
</dbReference>
<dbReference type="InterPro" id="IPR005864">
    <property type="entry name" value="ATP_synth_F0_bsu_bac"/>
</dbReference>
<feature type="transmembrane region" description="Helical" evidence="15">
    <location>
        <begin position="12"/>
        <end position="30"/>
    </location>
</feature>
<comment type="subcellular location">
    <subcellularLocation>
        <location evidence="15">Cell membrane</location>
        <topology evidence="15">Single-pass membrane protein</topology>
    </subcellularLocation>
    <subcellularLocation>
        <location evidence="14">Endomembrane system</location>
        <topology evidence="14">Single-pass membrane protein</topology>
    </subcellularLocation>
</comment>
<evidence type="ECO:0000256" key="12">
    <source>
        <dbReference type="ARBA" id="ARBA00025614"/>
    </source>
</evidence>
<keyword evidence="17" id="KW-0378">Hydrolase</keyword>
<dbReference type="PANTHER" id="PTHR33445">
    <property type="entry name" value="ATP SYNTHASE SUBUNIT B', CHLOROPLASTIC"/>
    <property type="match status" value="1"/>
</dbReference>
<name>U2KWC0_9BACT</name>
<comment type="function">
    <text evidence="12">Component of the F(0) channel, it forms part of the peripheral stalk, linking F(1) to F(0). The b'-subunit is a diverged and duplicated form of b found in plants and photosynthetic bacteria.</text>
</comment>
<keyword evidence="3 15" id="KW-1003">Cell membrane</keyword>
<keyword evidence="9 15" id="KW-0472">Membrane</keyword>
<evidence type="ECO:0000256" key="2">
    <source>
        <dbReference type="ARBA" id="ARBA00022448"/>
    </source>
</evidence>
<keyword evidence="4 15" id="KW-0138">CF(0)</keyword>
<dbReference type="InterPro" id="IPR028987">
    <property type="entry name" value="ATP_synth_B-like_membr_sf"/>
</dbReference>
<organism evidence="17 18">
    <name type="scientific">Hoylesella pleuritidis F0068</name>
    <dbReference type="NCBI Taxonomy" id="1081904"/>
    <lineage>
        <taxon>Bacteria</taxon>
        <taxon>Pseudomonadati</taxon>
        <taxon>Bacteroidota</taxon>
        <taxon>Bacteroidia</taxon>
        <taxon>Bacteroidales</taxon>
        <taxon>Prevotellaceae</taxon>
        <taxon>Hoylesella</taxon>
    </lineage>
</organism>
<reference evidence="17 18" key="1">
    <citation type="submission" date="2013-08" db="EMBL/GenBank/DDBJ databases">
        <authorList>
            <person name="Durkin A.S."/>
            <person name="Haft D.R."/>
            <person name="McCorrison J."/>
            <person name="Torralba M."/>
            <person name="Gillis M."/>
            <person name="Haft D.H."/>
            <person name="Methe B."/>
            <person name="Sutton G."/>
            <person name="Nelson K.E."/>
        </authorList>
    </citation>
    <scope>NUCLEOTIDE SEQUENCE [LARGE SCALE GENOMIC DNA]</scope>
    <source>
        <strain evidence="17 18">F0068</strain>
    </source>
</reference>
<proteinExistence type="inferred from homology"/>
<dbReference type="EMBL" id="AWET01000021">
    <property type="protein sequence ID" value="ERK02767.1"/>
    <property type="molecule type" value="Genomic_DNA"/>
</dbReference>
<dbReference type="AlphaFoldDB" id="U2KWC0"/>
<dbReference type="GO" id="GO:0045259">
    <property type="term" value="C:proton-transporting ATP synthase complex"/>
    <property type="evidence" value="ECO:0007669"/>
    <property type="project" value="UniProtKB-KW"/>
</dbReference>
<evidence type="ECO:0000256" key="5">
    <source>
        <dbReference type="ARBA" id="ARBA00022692"/>
    </source>
</evidence>
<evidence type="ECO:0000256" key="1">
    <source>
        <dbReference type="ARBA" id="ARBA00005513"/>
    </source>
</evidence>
<evidence type="ECO:0000256" key="8">
    <source>
        <dbReference type="ARBA" id="ARBA00023065"/>
    </source>
</evidence>
<dbReference type="Gene3D" id="1.20.5.620">
    <property type="entry name" value="F1F0 ATP synthase subunit B, membrane domain"/>
    <property type="match status" value="1"/>
</dbReference>
<evidence type="ECO:0000256" key="3">
    <source>
        <dbReference type="ARBA" id="ARBA00022475"/>
    </source>
</evidence>
<protein>
    <recommendedName>
        <fullName evidence="15">ATP synthase subunit b</fullName>
    </recommendedName>
    <alternativeName>
        <fullName evidence="15">ATP synthase F(0) sector subunit b</fullName>
    </alternativeName>
    <alternativeName>
        <fullName evidence="15">ATPase subunit I</fullName>
    </alternativeName>
    <alternativeName>
        <fullName evidence="15">F-type ATPase subunit b</fullName>
        <shortName evidence="15">F-ATPase subunit b</shortName>
    </alternativeName>
</protein>
<dbReference type="GO" id="GO:0016787">
    <property type="term" value="F:hydrolase activity"/>
    <property type="evidence" value="ECO:0007669"/>
    <property type="project" value="UniProtKB-KW"/>
</dbReference>
<keyword evidence="8 15" id="KW-0406">Ion transport</keyword>
<comment type="similarity">
    <text evidence="1 15 16">Belongs to the ATPase B chain family.</text>
</comment>
<dbReference type="CDD" id="cd06503">
    <property type="entry name" value="ATP-synt_Fo_b"/>
    <property type="match status" value="1"/>
</dbReference>
<comment type="caution">
    <text evidence="17">The sequence shown here is derived from an EMBL/GenBank/DDBJ whole genome shotgun (WGS) entry which is preliminary data.</text>
</comment>
<accession>U2KWC0</accession>
<evidence type="ECO:0000256" key="15">
    <source>
        <dbReference type="HAMAP-Rule" id="MF_01398"/>
    </source>
</evidence>
<dbReference type="PATRIC" id="fig|1081904.3.peg.996"/>
<keyword evidence="10 15" id="KW-0066">ATP synthesis</keyword>
<evidence type="ECO:0000256" key="7">
    <source>
        <dbReference type="ARBA" id="ARBA00022989"/>
    </source>
</evidence>
<keyword evidence="2 15" id="KW-0813">Transport</keyword>
<dbReference type="NCBIfam" id="TIGR01144">
    <property type="entry name" value="ATP_synt_b"/>
    <property type="match status" value="1"/>
</dbReference>
<comment type="subunit">
    <text evidence="15">F-type ATPases have 2 components, F(1) - the catalytic core - and F(0) - the membrane proton channel. F(1) has five subunits: alpha(3), beta(3), gamma(1), delta(1), epsilon(1). F(0) has three main subunits: a(1), b(2) and c(10-14). The alpha and beta chains form an alternating ring which encloses part of the gamma chain. F(1) is attached to F(0) by a central stalk formed by the gamma and epsilon chains, while a peripheral stalk is formed by the delta and b chains.</text>
</comment>
<dbReference type="Pfam" id="PF00430">
    <property type="entry name" value="ATP-synt_B"/>
    <property type="match status" value="1"/>
</dbReference>
<keyword evidence="7 15" id="KW-1133">Transmembrane helix</keyword>
<dbReference type="GO" id="GO:0005886">
    <property type="term" value="C:plasma membrane"/>
    <property type="evidence" value="ECO:0007669"/>
    <property type="project" value="UniProtKB-SubCell"/>
</dbReference>
<keyword evidence="6 15" id="KW-0375">Hydrogen ion transport</keyword>
<dbReference type="SUPFAM" id="SSF81573">
    <property type="entry name" value="F1F0 ATP synthase subunit B, membrane domain"/>
    <property type="match status" value="1"/>
</dbReference>
<evidence type="ECO:0000256" key="10">
    <source>
        <dbReference type="ARBA" id="ARBA00023310"/>
    </source>
</evidence>
<dbReference type="InterPro" id="IPR002146">
    <property type="entry name" value="ATP_synth_b/b'su_bac/chlpt"/>
</dbReference>
<comment type="function">
    <text evidence="11 15">F(1)F(0) ATP synthase produces ATP from ADP in the presence of a proton or sodium gradient. F-type ATPases consist of two structural domains, F(1) containing the extramembraneous catalytic core and F(0) containing the membrane proton channel, linked together by a central stalk and a peripheral stalk. During catalysis, ATP synthesis in the catalytic domain of F(1) is coupled via a rotary mechanism of the central stalk subunits to proton translocation.</text>
</comment>
<evidence type="ECO:0000313" key="18">
    <source>
        <dbReference type="Proteomes" id="UP000016600"/>
    </source>
</evidence>
<dbReference type="GO" id="GO:0046933">
    <property type="term" value="F:proton-transporting ATP synthase activity, rotational mechanism"/>
    <property type="evidence" value="ECO:0007669"/>
    <property type="project" value="UniProtKB-UniRule"/>
</dbReference>